<evidence type="ECO:0000256" key="1">
    <source>
        <dbReference type="ARBA" id="ARBA00006484"/>
    </source>
</evidence>
<dbReference type="InParanoid" id="A0A1Z5TN27"/>
<keyword evidence="4" id="KW-1185">Reference proteome</keyword>
<accession>A0A1Z5TN27</accession>
<dbReference type="InterPro" id="IPR036291">
    <property type="entry name" value="NAD(P)-bd_dom_sf"/>
</dbReference>
<dbReference type="SUPFAM" id="SSF51735">
    <property type="entry name" value="NAD(P)-binding Rossmann-fold domains"/>
    <property type="match status" value="1"/>
</dbReference>
<comment type="similarity">
    <text evidence="1">Belongs to the short-chain dehydrogenases/reductases (SDR) family.</text>
</comment>
<evidence type="ECO:0000313" key="3">
    <source>
        <dbReference type="EMBL" id="OTA37321.1"/>
    </source>
</evidence>
<evidence type="ECO:0008006" key="5">
    <source>
        <dbReference type="Google" id="ProtNLM"/>
    </source>
</evidence>
<gene>
    <name evidence="3" type="ORF">BTJ68_03108</name>
</gene>
<dbReference type="VEuPathDB" id="FungiDB:BTJ68_03108"/>
<comment type="caution">
    <text evidence="3">The sequence shown here is derived from an EMBL/GenBank/DDBJ whole genome shotgun (WGS) entry which is preliminary data.</text>
</comment>
<dbReference type="PRINTS" id="PR00081">
    <property type="entry name" value="GDHRDH"/>
</dbReference>
<dbReference type="Pfam" id="PF00106">
    <property type="entry name" value="adh_short"/>
    <property type="match status" value="2"/>
</dbReference>
<dbReference type="PANTHER" id="PTHR42760">
    <property type="entry name" value="SHORT-CHAIN DEHYDROGENASES/REDUCTASES FAMILY MEMBER"/>
    <property type="match status" value="1"/>
</dbReference>
<name>A0A1Z5TN27_HORWE</name>
<evidence type="ECO:0000256" key="2">
    <source>
        <dbReference type="ARBA" id="ARBA00023002"/>
    </source>
</evidence>
<keyword evidence="2" id="KW-0560">Oxidoreductase</keyword>
<dbReference type="Proteomes" id="UP000194280">
    <property type="component" value="Unassembled WGS sequence"/>
</dbReference>
<dbReference type="EMBL" id="MUNK01000021">
    <property type="protein sequence ID" value="OTA37321.1"/>
    <property type="molecule type" value="Genomic_DNA"/>
</dbReference>
<dbReference type="OrthoDB" id="1933717at2759"/>
<protein>
    <recommendedName>
        <fullName evidence="5">NAD(P)-binding protein</fullName>
    </recommendedName>
</protein>
<dbReference type="Gene3D" id="3.40.50.720">
    <property type="entry name" value="NAD(P)-binding Rossmann-like Domain"/>
    <property type="match status" value="1"/>
</dbReference>
<evidence type="ECO:0000313" key="4">
    <source>
        <dbReference type="Proteomes" id="UP000194280"/>
    </source>
</evidence>
<organism evidence="3 4">
    <name type="scientific">Hortaea werneckii EXF-2000</name>
    <dbReference type="NCBI Taxonomy" id="1157616"/>
    <lineage>
        <taxon>Eukaryota</taxon>
        <taxon>Fungi</taxon>
        <taxon>Dikarya</taxon>
        <taxon>Ascomycota</taxon>
        <taxon>Pezizomycotina</taxon>
        <taxon>Dothideomycetes</taxon>
        <taxon>Dothideomycetidae</taxon>
        <taxon>Mycosphaerellales</taxon>
        <taxon>Teratosphaeriaceae</taxon>
        <taxon>Hortaea</taxon>
    </lineage>
</organism>
<reference evidence="3 4" key="1">
    <citation type="submission" date="2017-01" db="EMBL/GenBank/DDBJ databases">
        <title>The recent genome duplication of the halophilic yeast Hortaea werneckii: insights from long-read sequencing.</title>
        <authorList>
            <person name="Sinha S."/>
            <person name="Flibotte S."/>
            <person name="Neira M."/>
            <person name="Lenassi M."/>
            <person name="Gostincar C."/>
            <person name="Stajich J.E."/>
            <person name="Nislow C.E."/>
        </authorList>
    </citation>
    <scope>NUCLEOTIDE SEQUENCE [LARGE SCALE GENOMIC DNA]</scope>
    <source>
        <strain evidence="3 4">EXF-2000</strain>
    </source>
</reference>
<sequence>MSSSLLQPSHHDLYPFIDPCPPCGQLASSAKGKSVLITGAGSGIGRAIAEAFALAGGERLFLVGRREAGLRETRERIGEKVELVGDVSVVGYGEERRCGALGGDRAGGIGGRGSGRRDGCEVLVVSGVDISKGEDVERMFTSYFGSDGSSEGKRFPPPDILVSNAGTSCATENIADSDPDMWWRDIEVNLKGTYLVAKRYIRAFREYYGSTNVAEGQGGTQSKVEGRIIKVSSNASWRYVPGRSSYAASKLAINSLTEYLDGEEGGGTVGSTTGHSRNKVTIRSVALHPGGVNTDLAATLPETVRKRILIDKPELAAGTCVYLSLPRADFLMGWFVNCTWDMEELEKHRETVESQDLLKSKVVGMFDTLPAP</sequence>
<dbReference type="CDD" id="cd05233">
    <property type="entry name" value="SDR_c"/>
    <property type="match status" value="1"/>
</dbReference>
<proteinExistence type="inferred from homology"/>
<dbReference type="InterPro" id="IPR002347">
    <property type="entry name" value="SDR_fam"/>
</dbReference>
<dbReference type="STRING" id="1157616.A0A1Z5TN27"/>
<dbReference type="GO" id="GO:0016616">
    <property type="term" value="F:oxidoreductase activity, acting on the CH-OH group of donors, NAD or NADP as acceptor"/>
    <property type="evidence" value="ECO:0007669"/>
    <property type="project" value="TreeGrafter"/>
</dbReference>
<dbReference type="AlphaFoldDB" id="A0A1Z5TN27"/>
<dbReference type="PANTHER" id="PTHR42760:SF37">
    <property type="entry name" value="CLAVALDEHYDE DEHYDROGENASE"/>
    <property type="match status" value="1"/>
</dbReference>